<sequence>MWTLIAKSIQTLAIIDYPQLSVSIRYRGLNHGPRIGDSPKHSLVVRTKHISYCICVGLGMAEEIEAGLYAKEVVVEPGLHGQTVTGTKLALLILGLTLSIFVAAMDNTIVATALTRITTEFGALDQVTWVASSYLLTTTALQPLYGKFSDIFGRKAIMLFALSVFLGGSIACGAANSVVMLVVFRAVAGIGGGGLVSLSVIIISDIVPLERRGIYMGLVGANFAVSSVVGPLLGGVLTDKVSWRWAFYINLPICVVAIGVIYFFLELPTPSGNIRTKLGRIDYLGTVSLVLLITLAVLGLNWGGGDYPWDSAAVVVPLAISLVSLIGFVLVEWRVAVEPIIPGRVLTRNVISATMTAFLNGAVFFSAIFYIPIYYQTIHGEDAITAGLELLPLIFGVVTCSMSSGLFMSKTGIYRPLSWTGTFLCLLGTSLMGAFMRPSISRPELIVFLLFMGLGIGLCIQTNTIASQASVAAGDVAVVTSLVSFSQSMGAVMGLAVLGAVFQNVLSTTLAATLPASFSPLDFTNSNPLASGTLSSELTQIVSNAYIQAFKHLFLGGVAFVIPSFIATLFLVHIPLGRFNPKETISH</sequence>
<protein>
    <submittedName>
        <fullName evidence="1">Uncharacterized protein</fullName>
    </submittedName>
</protein>
<reference evidence="1" key="1">
    <citation type="submission" date="2022-04" db="EMBL/GenBank/DDBJ databases">
        <title>Genome of the entomopathogenic fungus Entomophthora muscae.</title>
        <authorList>
            <person name="Elya C."/>
            <person name="Lovett B.R."/>
            <person name="Lee E."/>
            <person name="Macias A.M."/>
            <person name="Hajek A.E."/>
            <person name="De Bivort B.L."/>
            <person name="Kasson M.T."/>
            <person name="De Fine Licht H.H."/>
            <person name="Stajich J.E."/>
        </authorList>
    </citation>
    <scope>NUCLEOTIDE SEQUENCE</scope>
    <source>
        <strain evidence="1">Berkeley</strain>
    </source>
</reference>
<dbReference type="Proteomes" id="UP001165960">
    <property type="component" value="Unassembled WGS sequence"/>
</dbReference>
<keyword evidence="2" id="KW-1185">Reference proteome</keyword>
<accession>A0ACC2TE63</accession>
<evidence type="ECO:0000313" key="2">
    <source>
        <dbReference type="Proteomes" id="UP001165960"/>
    </source>
</evidence>
<organism evidence="1 2">
    <name type="scientific">Entomophthora muscae</name>
    <dbReference type="NCBI Taxonomy" id="34485"/>
    <lineage>
        <taxon>Eukaryota</taxon>
        <taxon>Fungi</taxon>
        <taxon>Fungi incertae sedis</taxon>
        <taxon>Zoopagomycota</taxon>
        <taxon>Entomophthoromycotina</taxon>
        <taxon>Entomophthoromycetes</taxon>
        <taxon>Entomophthorales</taxon>
        <taxon>Entomophthoraceae</taxon>
        <taxon>Entomophthora</taxon>
    </lineage>
</organism>
<gene>
    <name evidence="1" type="ORF">DSO57_1022365</name>
</gene>
<dbReference type="EMBL" id="QTSX02002952">
    <property type="protein sequence ID" value="KAJ9072898.1"/>
    <property type="molecule type" value="Genomic_DNA"/>
</dbReference>
<comment type="caution">
    <text evidence="1">The sequence shown here is derived from an EMBL/GenBank/DDBJ whole genome shotgun (WGS) entry which is preliminary data.</text>
</comment>
<evidence type="ECO:0000313" key="1">
    <source>
        <dbReference type="EMBL" id="KAJ9072898.1"/>
    </source>
</evidence>
<name>A0ACC2TE63_9FUNG</name>
<proteinExistence type="predicted"/>